<reference evidence="3" key="1">
    <citation type="submission" date="2021-02" db="EMBL/GenBank/DDBJ databases">
        <authorList>
            <person name="Dougan E. K."/>
            <person name="Rhodes N."/>
            <person name="Thang M."/>
            <person name="Chan C."/>
        </authorList>
    </citation>
    <scope>NUCLEOTIDE SEQUENCE</scope>
</reference>
<organism evidence="3 4">
    <name type="scientific">Polarella glacialis</name>
    <name type="common">Dinoflagellate</name>
    <dbReference type="NCBI Taxonomy" id="89957"/>
    <lineage>
        <taxon>Eukaryota</taxon>
        <taxon>Sar</taxon>
        <taxon>Alveolata</taxon>
        <taxon>Dinophyceae</taxon>
        <taxon>Suessiales</taxon>
        <taxon>Suessiaceae</taxon>
        <taxon>Polarella</taxon>
    </lineage>
</organism>
<feature type="coiled-coil region" evidence="1">
    <location>
        <begin position="12"/>
        <end position="39"/>
    </location>
</feature>
<comment type="caution">
    <text evidence="3">The sequence shown here is derived from an EMBL/GenBank/DDBJ whole genome shotgun (WGS) entry which is preliminary data.</text>
</comment>
<feature type="compositionally biased region" description="Low complexity" evidence="2">
    <location>
        <begin position="105"/>
        <end position="120"/>
    </location>
</feature>
<feature type="region of interest" description="Disordered" evidence="2">
    <location>
        <begin position="54"/>
        <end position="157"/>
    </location>
</feature>
<accession>A0A813JW73</accession>
<protein>
    <submittedName>
        <fullName evidence="3">Uncharacterized protein</fullName>
    </submittedName>
</protein>
<gene>
    <name evidence="3" type="ORF">PGLA2088_LOCUS24772</name>
</gene>
<evidence type="ECO:0000256" key="1">
    <source>
        <dbReference type="SAM" id="Coils"/>
    </source>
</evidence>
<dbReference type="EMBL" id="CAJNNW010026522">
    <property type="protein sequence ID" value="CAE8686018.1"/>
    <property type="molecule type" value="Genomic_DNA"/>
</dbReference>
<name>A0A813JW73_POLGL</name>
<feature type="compositionally biased region" description="Gly residues" evidence="2">
    <location>
        <begin position="146"/>
        <end position="157"/>
    </location>
</feature>
<dbReference type="Proteomes" id="UP000626109">
    <property type="component" value="Unassembled WGS sequence"/>
</dbReference>
<keyword evidence="1" id="KW-0175">Coiled coil</keyword>
<evidence type="ECO:0000313" key="3">
    <source>
        <dbReference type="EMBL" id="CAE8686018.1"/>
    </source>
</evidence>
<evidence type="ECO:0000313" key="4">
    <source>
        <dbReference type="Proteomes" id="UP000626109"/>
    </source>
</evidence>
<evidence type="ECO:0000256" key="2">
    <source>
        <dbReference type="SAM" id="MobiDB-lite"/>
    </source>
</evidence>
<feature type="non-terminal residue" evidence="3">
    <location>
        <position position="157"/>
    </location>
</feature>
<dbReference type="AlphaFoldDB" id="A0A813JW73"/>
<sequence>AAEQRGDLRRRLSLAEVARDQAQTELAAAEQRIQVGLQREQELQTTVDAFVGQAAASSKQEAPRRVSAGGAIPPLNLSGLQMPGASGSRIEDEETYVEGVGMLMTPRPGRGAPTAATPPTKSRASRPSQGGRNSMPMDFRSLGNLLSGGGILGGKKR</sequence>
<proteinExistence type="predicted"/>